<gene>
    <name evidence="2" type="ORF">ANN_14713</name>
</gene>
<dbReference type="EMBL" id="JAJSOF020000019">
    <property type="protein sequence ID" value="KAJ4438762.1"/>
    <property type="molecule type" value="Genomic_DNA"/>
</dbReference>
<evidence type="ECO:0000313" key="2">
    <source>
        <dbReference type="EMBL" id="KAJ4438762.1"/>
    </source>
</evidence>
<name>A0ABQ8SX23_PERAM</name>
<keyword evidence="3" id="KW-1185">Reference proteome</keyword>
<feature type="region of interest" description="Disordered" evidence="1">
    <location>
        <begin position="67"/>
        <end position="89"/>
    </location>
</feature>
<dbReference type="Proteomes" id="UP001148838">
    <property type="component" value="Unassembled WGS sequence"/>
</dbReference>
<accession>A0ABQ8SX23</accession>
<sequence>MAGLCEGDNEPPRSLKVRVTRFDHQRNTEKKLGVPSLSEEITRYQQEWKQHLRRMERTRIPKLAFQYAPTGHRGQGRPKHRWKDRDHLR</sequence>
<proteinExistence type="predicted"/>
<organism evidence="2 3">
    <name type="scientific">Periplaneta americana</name>
    <name type="common">American cockroach</name>
    <name type="synonym">Blatta americana</name>
    <dbReference type="NCBI Taxonomy" id="6978"/>
    <lineage>
        <taxon>Eukaryota</taxon>
        <taxon>Metazoa</taxon>
        <taxon>Ecdysozoa</taxon>
        <taxon>Arthropoda</taxon>
        <taxon>Hexapoda</taxon>
        <taxon>Insecta</taxon>
        <taxon>Pterygota</taxon>
        <taxon>Neoptera</taxon>
        <taxon>Polyneoptera</taxon>
        <taxon>Dictyoptera</taxon>
        <taxon>Blattodea</taxon>
        <taxon>Blattoidea</taxon>
        <taxon>Blattidae</taxon>
        <taxon>Blattinae</taxon>
        <taxon>Periplaneta</taxon>
    </lineage>
</organism>
<comment type="caution">
    <text evidence="2">The sequence shown here is derived from an EMBL/GenBank/DDBJ whole genome shotgun (WGS) entry which is preliminary data.</text>
</comment>
<reference evidence="2 3" key="1">
    <citation type="journal article" date="2022" name="Allergy">
        <title>Genome assembly and annotation of Periplaneta americana reveal a comprehensive cockroach allergen profile.</title>
        <authorList>
            <person name="Wang L."/>
            <person name="Xiong Q."/>
            <person name="Saelim N."/>
            <person name="Wang L."/>
            <person name="Nong W."/>
            <person name="Wan A.T."/>
            <person name="Shi M."/>
            <person name="Liu X."/>
            <person name="Cao Q."/>
            <person name="Hui J.H.L."/>
            <person name="Sookrung N."/>
            <person name="Leung T.F."/>
            <person name="Tungtrongchitr A."/>
            <person name="Tsui S.K.W."/>
        </authorList>
    </citation>
    <scope>NUCLEOTIDE SEQUENCE [LARGE SCALE GENOMIC DNA]</scope>
    <source>
        <strain evidence="2">PWHHKU_190912</strain>
    </source>
</reference>
<protein>
    <submittedName>
        <fullName evidence="2">Uncharacterized protein</fullName>
    </submittedName>
</protein>
<evidence type="ECO:0000313" key="3">
    <source>
        <dbReference type="Proteomes" id="UP001148838"/>
    </source>
</evidence>
<evidence type="ECO:0000256" key="1">
    <source>
        <dbReference type="SAM" id="MobiDB-lite"/>
    </source>
</evidence>